<evidence type="ECO:0000313" key="3">
    <source>
        <dbReference type="EMBL" id="PWQ96761.1"/>
    </source>
</evidence>
<evidence type="ECO:0000259" key="2">
    <source>
        <dbReference type="Pfam" id="PF13478"/>
    </source>
</evidence>
<dbReference type="Gene3D" id="3.40.50.720">
    <property type="entry name" value="NAD(P)-binding Rossmann-like Domain"/>
    <property type="match status" value="1"/>
</dbReference>
<name>A0A317CFB2_9GAMM</name>
<sequence length="366" mass="40668">MHRQHLRQFCLRLQDYSNLECSSLSTNEWLTELAALNTDAVLVTVLETKGSVPREAGTKMLVSNSDIHDTIGGGHLEHQCISMANERLNPSNTHSWIRVIKRFPLGARLGQCCGGVVVVMLEYVKVSDTPETWTKQLDTATTERQEVVLVTPLDQTEGKFLMSREVAHNTLLTLSIRAHCQTAASELLNSSTLQQTLLTDSSGTPSYFLEKYSSSHFHIMLFGAGHVGRALVKTLEDIDCHISWVDSRAEQFPTTLPNHTQRIIADYPEDEVSHAPANTCFLIMTHDHQLDQRLCEKVLARDDVRFCGLIGSMTKKKKFEHRLSAKGFSDEKLLELTCPIGVSGIIGKEPAVIAVSVAAQLLALQH</sequence>
<dbReference type="Pfam" id="PF02625">
    <property type="entry name" value="XdhC_CoxI"/>
    <property type="match status" value="1"/>
</dbReference>
<dbReference type="Proteomes" id="UP000245506">
    <property type="component" value="Unassembled WGS sequence"/>
</dbReference>
<dbReference type="EMBL" id="QGKL01000026">
    <property type="protein sequence ID" value="PWQ96761.1"/>
    <property type="molecule type" value="Genomic_DNA"/>
</dbReference>
<dbReference type="AlphaFoldDB" id="A0A317CFB2"/>
<feature type="domain" description="XdhC- CoxI" evidence="1">
    <location>
        <begin position="37"/>
        <end position="89"/>
    </location>
</feature>
<organism evidence="3 4">
    <name type="scientific">Leucothrix arctica</name>
    <dbReference type="NCBI Taxonomy" id="1481894"/>
    <lineage>
        <taxon>Bacteria</taxon>
        <taxon>Pseudomonadati</taxon>
        <taxon>Pseudomonadota</taxon>
        <taxon>Gammaproteobacteria</taxon>
        <taxon>Thiotrichales</taxon>
        <taxon>Thiotrichaceae</taxon>
        <taxon>Leucothrix</taxon>
    </lineage>
</organism>
<evidence type="ECO:0000313" key="4">
    <source>
        <dbReference type="Proteomes" id="UP000245506"/>
    </source>
</evidence>
<proteinExistence type="predicted"/>
<gene>
    <name evidence="3" type="primary">xdhC</name>
    <name evidence="3" type="ORF">DKT75_08295</name>
</gene>
<evidence type="ECO:0000259" key="1">
    <source>
        <dbReference type="Pfam" id="PF02625"/>
    </source>
</evidence>
<comment type="caution">
    <text evidence="3">The sequence shown here is derived from an EMBL/GenBank/DDBJ whole genome shotgun (WGS) entry which is preliminary data.</text>
</comment>
<dbReference type="PANTHER" id="PTHR30388">
    <property type="entry name" value="ALDEHYDE OXIDOREDUCTASE MOLYBDENUM COFACTOR ASSEMBLY PROTEIN"/>
    <property type="match status" value="1"/>
</dbReference>
<dbReference type="PANTHER" id="PTHR30388:SF6">
    <property type="entry name" value="XANTHINE DEHYDROGENASE SUBUNIT A-RELATED"/>
    <property type="match status" value="1"/>
</dbReference>
<dbReference type="InterPro" id="IPR027051">
    <property type="entry name" value="XdhC_Rossmann_dom"/>
</dbReference>
<protein>
    <submittedName>
        <fullName evidence="3">Xanthine dehydrogenase accessory protein XdhC</fullName>
    </submittedName>
</protein>
<reference evidence="3 4" key="1">
    <citation type="submission" date="2018-05" db="EMBL/GenBank/DDBJ databases">
        <title>Leucothrix arctica sp. nov., isolated from Arctic seawater.</title>
        <authorList>
            <person name="Choi A."/>
            <person name="Baek K."/>
        </authorList>
    </citation>
    <scope>NUCLEOTIDE SEQUENCE [LARGE SCALE GENOMIC DNA]</scope>
    <source>
        <strain evidence="3 4">IMCC9719</strain>
    </source>
</reference>
<dbReference type="InterPro" id="IPR003777">
    <property type="entry name" value="XdhC_CoxI"/>
</dbReference>
<dbReference type="Pfam" id="PF13478">
    <property type="entry name" value="XdhC_C"/>
    <property type="match status" value="1"/>
</dbReference>
<feature type="domain" description="XdhC Rossmann" evidence="2">
    <location>
        <begin position="220"/>
        <end position="361"/>
    </location>
</feature>
<dbReference type="NCBIfam" id="TIGR02964">
    <property type="entry name" value="xanthine_xdhC"/>
    <property type="match status" value="1"/>
</dbReference>
<dbReference type="InterPro" id="IPR014308">
    <property type="entry name" value="Xanthine_DH_XdhC"/>
</dbReference>
<keyword evidence="4" id="KW-1185">Reference proteome</keyword>
<accession>A0A317CFB2</accession>
<dbReference type="InterPro" id="IPR052698">
    <property type="entry name" value="MoCofactor_Util/Proc"/>
</dbReference>